<dbReference type="GO" id="GO:0046872">
    <property type="term" value="F:metal ion binding"/>
    <property type="evidence" value="ECO:0007669"/>
    <property type="project" value="UniProtKB-KW"/>
</dbReference>
<dbReference type="EMBL" id="SOBK01000001">
    <property type="protein sequence ID" value="TDT92287.1"/>
    <property type="molecule type" value="Genomic_DNA"/>
</dbReference>
<protein>
    <submittedName>
        <fullName evidence="8">Murein DD-endopeptidase MepM/ murein hydrolase activator NlpD</fullName>
    </submittedName>
</protein>
<evidence type="ECO:0000256" key="2">
    <source>
        <dbReference type="ARBA" id="ARBA00022670"/>
    </source>
</evidence>
<dbReference type="Pfam" id="PF01551">
    <property type="entry name" value="Peptidase_M23"/>
    <property type="match status" value="1"/>
</dbReference>
<dbReference type="Proteomes" id="UP000295506">
    <property type="component" value="Unassembled WGS sequence"/>
</dbReference>
<name>A0AA94TLN9_9BACT</name>
<keyword evidence="3" id="KW-0479">Metal-binding</keyword>
<evidence type="ECO:0000256" key="3">
    <source>
        <dbReference type="ARBA" id="ARBA00022723"/>
    </source>
</evidence>
<dbReference type="PANTHER" id="PTHR21666:SF288">
    <property type="entry name" value="CELL DIVISION PROTEIN YTFB"/>
    <property type="match status" value="1"/>
</dbReference>
<dbReference type="GO" id="GO:0006508">
    <property type="term" value="P:proteolysis"/>
    <property type="evidence" value="ECO:0007669"/>
    <property type="project" value="UniProtKB-KW"/>
</dbReference>
<dbReference type="CDD" id="cd12797">
    <property type="entry name" value="M23_peptidase"/>
    <property type="match status" value="1"/>
</dbReference>
<dbReference type="PANTHER" id="PTHR21666">
    <property type="entry name" value="PEPTIDASE-RELATED"/>
    <property type="match status" value="1"/>
</dbReference>
<dbReference type="GO" id="GO:0004222">
    <property type="term" value="F:metalloendopeptidase activity"/>
    <property type="evidence" value="ECO:0007669"/>
    <property type="project" value="TreeGrafter"/>
</dbReference>
<evidence type="ECO:0000256" key="6">
    <source>
        <dbReference type="ARBA" id="ARBA00023049"/>
    </source>
</evidence>
<keyword evidence="5" id="KW-0862">Zinc</keyword>
<dbReference type="AlphaFoldDB" id="A0AA94TLN9"/>
<comment type="cofactor">
    <cofactor evidence="1">
        <name>Zn(2+)</name>
        <dbReference type="ChEBI" id="CHEBI:29105"/>
    </cofactor>
</comment>
<evidence type="ECO:0000259" key="7">
    <source>
        <dbReference type="Pfam" id="PF01551"/>
    </source>
</evidence>
<keyword evidence="2" id="KW-0645">Protease</keyword>
<sequence length="461" mass="51942">MITGSIYLLTTTKTFLTSTYRHFSMLTFLLNMKIHTPLITLFLIASLVGCYDQSPPVSRPTQPQNDLVGVKEECTFPPKRLVGVAMLNQVSTIYENPGTIVEVAQNDTLTEILSRKSVMPNERYELSKAVSEFHDLRRLRPGNKMEIWLSDEVNDNGRRCVERFRLMTERDSLIELTHIDHDMFPGQRLELQHKTETKINSGEINTSFFLSARKSGVPREVLTEFYNMFSSRVDFQRDIRKGDRYSIVYEENDDSPLGGIHAGRLLYASLTLPEKTIGYYRYTTLDGYSGFFNENGESVDTHLLKTPLSSGHLSSVFGARTHPVLGYKRMHRGIDFSAAIGTPILAAGDGVVERVGRYGSYGKYVRIRHGSEYTTGYAHLSAYAKGVKPGVRVTQGTVIGYVGKTGLTTGPNLHYEVSREGRRINPMTLELPPVKTLQGKDLRRFKNLLRGYESTMAPLSV</sequence>
<evidence type="ECO:0000313" key="9">
    <source>
        <dbReference type="Proteomes" id="UP000295506"/>
    </source>
</evidence>
<keyword evidence="4 8" id="KW-0378">Hydrolase</keyword>
<gene>
    <name evidence="8" type="ORF">EDC59_101693</name>
</gene>
<feature type="domain" description="M23ase beta-sheet core" evidence="7">
    <location>
        <begin position="329"/>
        <end position="426"/>
    </location>
</feature>
<organism evidence="8 9">
    <name type="scientific">Pseudodesulfovibrio indicus</name>
    <dbReference type="NCBI Taxonomy" id="1716143"/>
    <lineage>
        <taxon>Bacteria</taxon>
        <taxon>Pseudomonadati</taxon>
        <taxon>Thermodesulfobacteriota</taxon>
        <taxon>Desulfovibrionia</taxon>
        <taxon>Desulfovibrionales</taxon>
        <taxon>Desulfovibrionaceae</taxon>
    </lineage>
</organism>
<evidence type="ECO:0000256" key="4">
    <source>
        <dbReference type="ARBA" id="ARBA00022801"/>
    </source>
</evidence>
<comment type="caution">
    <text evidence="8">The sequence shown here is derived from an EMBL/GenBank/DDBJ whole genome shotgun (WGS) entry which is preliminary data.</text>
</comment>
<reference evidence="8 9" key="1">
    <citation type="submission" date="2019-03" db="EMBL/GenBank/DDBJ databases">
        <title>Genomic Encyclopedia of Type Strains, Phase IV (KMG-IV): sequencing the most valuable type-strain genomes for metagenomic binning, comparative biology and taxonomic classification.</title>
        <authorList>
            <person name="Goeker M."/>
        </authorList>
    </citation>
    <scope>NUCLEOTIDE SEQUENCE [LARGE SCALE GENOMIC DNA]</scope>
    <source>
        <strain evidence="8 9">DSM 101483</strain>
    </source>
</reference>
<evidence type="ECO:0000256" key="5">
    <source>
        <dbReference type="ARBA" id="ARBA00022833"/>
    </source>
</evidence>
<dbReference type="InterPro" id="IPR050570">
    <property type="entry name" value="Cell_wall_metabolism_enzyme"/>
</dbReference>
<dbReference type="Gene3D" id="2.70.70.10">
    <property type="entry name" value="Glucose Permease (Domain IIA)"/>
    <property type="match status" value="1"/>
</dbReference>
<keyword evidence="6" id="KW-0482">Metalloprotease</keyword>
<proteinExistence type="predicted"/>
<evidence type="ECO:0000313" key="8">
    <source>
        <dbReference type="EMBL" id="TDT92287.1"/>
    </source>
</evidence>
<dbReference type="InterPro" id="IPR016047">
    <property type="entry name" value="M23ase_b-sheet_dom"/>
</dbReference>
<dbReference type="SUPFAM" id="SSF51261">
    <property type="entry name" value="Duplicated hybrid motif"/>
    <property type="match status" value="1"/>
</dbReference>
<evidence type="ECO:0000256" key="1">
    <source>
        <dbReference type="ARBA" id="ARBA00001947"/>
    </source>
</evidence>
<dbReference type="InterPro" id="IPR011055">
    <property type="entry name" value="Dup_hybrid_motif"/>
</dbReference>
<accession>A0AA94TLN9</accession>
<dbReference type="Gene3D" id="3.10.450.350">
    <property type="match status" value="1"/>
</dbReference>
<dbReference type="RefSeq" id="WP_233491048.1">
    <property type="nucleotide sequence ID" value="NZ_CP014206.1"/>
</dbReference>